<dbReference type="PANTHER" id="PTHR38797">
    <property type="entry name" value="NUCLEAR PORE COMPLEX PROTEIN NUP85-RELATED"/>
    <property type="match status" value="1"/>
</dbReference>
<protein>
    <submittedName>
        <fullName evidence="1">Uncharacterized protein</fullName>
    </submittedName>
</protein>
<sequence>MWGCFFQAIQYFSRIDILSTLSGLLACLAGLPDAINTSQEPIILGSPENTTIQPGEPILLRLLKVNIQLWQDLPYFSMNLRDSMNGPEVYLCRGEPAATAERKWTNINTFLAILVRDHGTAFPDLFGIRVQYAFWALSSALEHPPKTRLGKNMAVHLPAACRWISIAGDAVWEALDTGFEEKPWTAAPGRLWQSQVGTNQVDGRRWAFWKTRLESLRDDSQLDPELGDVALQASRLM</sequence>
<comment type="caution">
    <text evidence="1">The sequence shown here is derived from an EMBL/GenBank/DDBJ whole genome shotgun (WGS) entry which is preliminary data.</text>
</comment>
<evidence type="ECO:0000313" key="2">
    <source>
        <dbReference type="Proteomes" id="UP000714618"/>
    </source>
</evidence>
<accession>A0A9N8PN58</accession>
<dbReference type="InterPro" id="IPR053204">
    <property type="entry name" value="Oxopyrrolidines_Biosynth-assoc"/>
</dbReference>
<dbReference type="EMBL" id="CAIJEO010000011">
    <property type="protein sequence ID" value="CAD0099991.1"/>
    <property type="molecule type" value="Genomic_DNA"/>
</dbReference>
<dbReference type="OrthoDB" id="3350591at2759"/>
<dbReference type="Proteomes" id="UP000714618">
    <property type="component" value="Unassembled WGS sequence"/>
</dbReference>
<dbReference type="PANTHER" id="PTHR38797:SF4">
    <property type="entry name" value="NUCLEAR PORE COMPLEX PROTEIN NUP85"/>
    <property type="match status" value="1"/>
</dbReference>
<organism evidence="1 2">
    <name type="scientific">Aureobasidium mustum</name>
    <dbReference type="NCBI Taxonomy" id="2773714"/>
    <lineage>
        <taxon>Eukaryota</taxon>
        <taxon>Fungi</taxon>
        <taxon>Dikarya</taxon>
        <taxon>Ascomycota</taxon>
        <taxon>Pezizomycotina</taxon>
        <taxon>Dothideomycetes</taxon>
        <taxon>Dothideomycetidae</taxon>
        <taxon>Dothideales</taxon>
        <taxon>Saccotheciaceae</taxon>
        <taxon>Aureobasidium</taxon>
    </lineage>
</organism>
<evidence type="ECO:0000313" key="1">
    <source>
        <dbReference type="EMBL" id="CAD0099991.1"/>
    </source>
</evidence>
<proteinExistence type="predicted"/>
<reference evidence="1" key="1">
    <citation type="submission" date="2020-06" db="EMBL/GenBank/DDBJ databases">
        <authorList>
            <person name="Onetto C."/>
        </authorList>
    </citation>
    <scope>NUCLEOTIDE SEQUENCE</scope>
</reference>
<dbReference type="Pfam" id="PF12311">
    <property type="entry name" value="DUF3632"/>
    <property type="match status" value="1"/>
</dbReference>
<dbReference type="InterPro" id="IPR022085">
    <property type="entry name" value="OpdG"/>
</dbReference>
<name>A0A9N8PN58_9PEZI</name>
<dbReference type="AlphaFoldDB" id="A0A9N8PN58"/>
<keyword evidence="2" id="KW-1185">Reference proteome</keyword>
<gene>
    <name evidence="1" type="ORF">AWRI4233_LOCUS8816</name>
</gene>